<accession>A0A1X7HIV5</accession>
<dbReference type="STRING" id="286727.SAMN02982917_6249"/>
<gene>
    <name evidence="2" type="ORF">SAMN02982917_6249</name>
</gene>
<dbReference type="EMBL" id="FXAK01000008">
    <property type="protein sequence ID" value="SMF87360.1"/>
    <property type="molecule type" value="Genomic_DNA"/>
</dbReference>
<dbReference type="OrthoDB" id="9795032at2"/>
<name>A0A1X7HIV5_9PROT</name>
<proteinExistence type="predicted"/>
<dbReference type="PANTHER" id="PTHR34400:SF4">
    <property type="entry name" value="MEMBRANE PROTEIN"/>
    <property type="match status" value="1"/>
</dbReference>
<dbReference type="Gene3D" id="1.20.1260.10">
    <property type="match status" value="1"/>
</dbReference>
<evidence type="ECO:0000259" key="1">
    <source>
        <dbReference type="Pfam" id="PF12902"/>
    </source>
</evidence>
<organism evidence="2 3">
    <name type="scientific">Azospirillum oryzae</name>
    <dbReference type="NCBI Taxonomy" id="286727"/>
    <lineage>
        <taxon>Bacteria</taxon>
        <taxon>Pseudomonadati</taxon>
        <taxon>Pseudomonadota</taxon>
        <taxon>Alphaproteobacteria</taxon>
        <taxon>Rhodospirillales</taxon>
        <taxon>Azospirillaceae</taxon>
        <taxon>Azospirillum</taxon>
    </lineage>
</organism>
<reference evidence="2 3" key="1">
    <citation type="submission" date="2017-04" db="EMBL/GenBank/DDBJ databases">
        <authorList>
            <person name="Afonso C.L."/>
            <person name="Miller P.J."/>
            <person name="Scott M.A."/>
            <person name="Spackman E."/>
            <person name="Goraichik I."/>
            <person name="Dimitrov K.M."/>
            <person name="Suarez D.L."/>
            <person name="Swayne D.E."/>
        </authorList>
    </citation>
    <scope>NUCLEOTIDE SEQUENCE [LARGE SCALE GENOMIC DNA]</scope>
    <source>
        <strain evidence="2 3">A2P</strain>
    </source>
</reference>
<evidence type="ECO:0000313" key="2">
    <source>
        <dbReference type="EMBL" id="SMF87360.1"/>
    </source>
</evidence>
<dbReference type="AlphaFoldDB" id="A0A1X7HIV5"/>
<dbReference type="PANTHER" id="PTHR34400">
    <property type="match status" value="1"/>
</dbReference>
<evidence type="ECO:0000313" key="3">
    <source>
        <dbReference type="Proteomes" id="UP000192936"/>
    </source>
</evidence>
<dbReference type="Proteomes" id="UP000192936">
    <property type="component" value="Unassembled WGS sequence"/>
</dbReference>
<protein>
    <submittedName>
        <fullName evidence="2">Ferritin-like</fullName>
    </submittedName>
</protein>
<feature type="domain" description="Iminophenyl-pyruvate dimer synthase" evidence="1">
    <location>
        <begin position="22"/>
        <end position="240"/>
    </location>
</feature>
<dbReference type="Pfam" id="PF12902">
    <property type="entry name" value="Ferritin-like"/>
    <property type="match status" value="1"/>
</dbReference>
<dbReference type="InterPro" id="IPR026820">
    <property type="entry name" value="VioB/RebD_dom"/>
</dbReference>
<sequence length="356" mass="38764">MLKLQPHFAQGIDTVQVLRNTLQSAVEFEHATLPAYLTALYSIKPGTNREAAAIIGSVSVQEMLHMTIAANILNAVGGHPVIDKPGFIPVYPGPLPMGIHEGLTVSLGKLTRGLVYDVFMTIEEPEVPQAFPGKQPALAMFQMKAAAAREPGFATIGEFYAAISKAIAEMGEEIFTGDPSYQVVDNTWFPPDQLFPVTDVASAQRAIEVIVEQGEGTPQSPREADNEAALAHYYRLAQIVYARRLVKDRDEPLGWSYSGAPVGIDPAGIWNLYPNAKTVDYPEGSRARTVSQQFNTTYTALLTALHITFNGQPERLRSAIGLMYELKLTADQLVAIPLPGTDYTAAPTFEYAPVNM</sequence>
<dbReference type="RefSeq" id="WP_085091090.1">
    <property type="nucleotide sequence ID" value="NZ_FXAK01000008.1"/>
</dbReference>
<dbReference type="InterPro" id="IPR012347">
    <property type="entry name" value="Ferritin-like"/>
</dbReference>